<comment type="caution">
    <text evidence="4">The sequence shown here is derived from an EMBL/GenBank/DDBJ whole genome shotgun (WGS) entry which is preliminary data.</text>
</comment>
<dbReference type="PANTHER" id="PTHR23210">
    <property type="entry name" value="ACTIVATING TRANSCRIPTION FACTOR 7 INTERACTING PROTEIN"/>
    <property type="match status" value="1"/>
</dbReference>
<keyword evidence="1" id="KW-0175">Coiled coil</keyword>
<feature type="region of interest" description="Disordered" evidence="2">
    <location>
        <begin position="170"/>
        <end position="200"/>
    </location>
</feature>
<evidence type="ECO:0000313" key="5">
    <source>
        <dbReference type="Proteomes" id="UP001186944"/>
    </source>
</evidence>
<dbReference type="Gene3D" id="2.60.40.10">
    <property type="entry name" value="Immunoglobulins"/>
    <property type="match status" value="1"/>
</dbReference>
<dbReference type="CDD" id="cd00063">
    <property type="entry name" value="FN3"/>
    <property type="match status" value="1"/>
</dbReference>
<dbReference type="InterPro" id="IPR056565">
    <property type="entry name" value="Fn3_ATF7IP"/>
</dbReference>
<dbReference type="PANTHER" id="PTHR23210:SF26">
    <property type="entry name" value="ACTIVATING TRANSCRIPTION FACTOR 7-INTERACTING PROTEIN 1"/>
    <property type="match status" value="1"/>
</dbReference>
<accession>A0AA89BQS3</accession>
<dbReference type="InterPro" id="IPR036116">
    <property type="entry name" value="FN3_sf"/>
</dbReference>
<feature type="compositionally biased region" description="Acidic residues" evidence="2">
    <location>
        <begin position="18"/>
        <end position="29"/>
    </location>
</feature>
<evidence type="ECO:0000256" key="2">
    <source>
        <dbReference type="SAM" id="MobiDB-lite"/>
    </source>
</evidence>
<dbReference type="InterPro" id="IPR003961">
    <property type="entry name" value="FN3_dom"/>
</dbReference>
<dbReference type="GO" id="GO:0005634">
    <property type="term" value="C:nucleus"/>
    <property type="evidence" value="ECO:0007669"/>
    <property type="project" value="TreeGrafter"/>
</dbReference>
<feature type="compositionally biased region" description="Acidic residues" evidence="2">
    <location>
        <begin position="43"/>
        <end position="52"/>
    </location>
</feature>
<feature type="compositionally biased region" description="Low complexity" evidence="2">
    <location>
        <begin position="30"/>
        <end position="42"/>
    </location>
</feature>
<gene>
    <name evidence="4" type="ORF">FSP39_023792</name>
</gene>
<feature type="domain" description="Fibronectin type-III" evidence="3">
    <location>
        <begin position="545"/>
        <end position="651"/>
    </location>
</feature>
<dbReference type="GO" id="GO:0003712">
    <property type="term" value="F:transcription coregulator activity"/>
    <property type="evidence" value="ECO:0007669"/>
    <property type="project" value="TreeGrafter"/>
</dbReference>
<keyword evidence="5" id="KW-1185">Reference proteome</keyword>
<dbReference type="AlphaFoldDB" id="A0AA89BQS3"/>
<feature type="region of interest" description="Disordered" evidence="2">
    <location>
        <begin position="1"/>
        <end position="65"/>
    </location>
</feature>
<feature type="compositionally biased region" description="Polar residues" evidence="2">
    <location>
        <begin position="187"/>
        <end position="196"/>
    </location>
</feature>
<dbReference type="EMBL" id="VSWD01000010">
    <property type="protein sequence ID" value="KAK3091930.1"/>
    <property type="molecule type" value="Genomic_DNA"/>
</dbReference>
<evidence type="ECO:0000259" key="3">
    <source>
        <dbReference type="PROSITE" id="PS50853"/>
    </source>
</evidence>
<feature type="coiled-coil region" evidence="1">
    <location>
        <begin position="83"/>
        <end position="117"/>
    </location>
</feature>
<protein>
    <recommendedName>
        <fullName evidence="3">Fibronectin type-III domain-containing protein</fullName>
    </recommendedName>
</protein>
<sequence length="655" mass="70085">MMIGKLGSQIGISPDAIPMEEEDASDESITDSATESTTPTSAETEEEEEESDASPRKKKKRSVRMSEKALDNLLKAKIRKFLLSEKEGIVAELQKKVEELSSLKEEWKAKARDLSKQIMDVTVLQQKYEKRKAKTAALKQISTKSIGLQVDVKLTGMMPLHQERQEITPTKVPLPHTSPHTSPSLRPVQQKTTPPSQRMLPKAPATVLTPGPPNHNLVPPKTNLITVSQNKSPMMQQSSQGTVVQQTTPSLNQINTSNQAASISAGALNPTVKNLLDTARSMNASAAANVNIGKQMLPAGYIVVTSIPNAAMIPATTKPLSSIPQTVTAVNTVVAPNQVKFIDLTVEEEGSKGVLNPSRPVQIAGGTGTVVAQPPMVVPSNTMIRHIPPTAQGMPAGGVILAPNLVPTNQQAIQFVFNSSSPAVRPGGLISLTSAANSTSGVRTTSPVTNMASQIRAPMLVRQTAPISSNNITRPIAPPSNSVSRSSITTVPSPTTVNRPPPPLQSAPQANAKSTASAVTTKSQSVHSHPAPLPVVNFTVSPNDKPIPPRPNLKISRVSQGIVLSWNMIFDASKYAEIKSYQLYAYQEGSAPPSTSLWKKVGDVNALPLPMACTLTQFQEGNKYHFAVRPVDKLGRYGQFSDPGTIHLKAFNSKD</sequence>
<dbReference type="SUPFAM" id="SSF49265">
    <property type="entry name" value="Fibronectin type III"/>
    <property type="match status" value="1"/>
</dbReference>
<dbReference type="GO" id="GO:0005667">
    <property type="term" value="C:transcription regulator complex"/>
    <property type="evidence" value="ECO:0007669"/>
    <property type="project" value="TreeGrafter"/>
</dbReference>
<evidence type="ECO:0000256" key="1">
    <source>
        <dbReference type="SAM" id="Coils"/>
    </source>
</evidence>
<feature type="compositionally biased region" description="Polar residues" evidence="2">
    <location>
        <begin position="506"/>
        <end position="527"/>
    </location>
</feature>
<dbReference type="InterPro" id="IPR013783">
    <property type="entry name" value="Ig-like_fold"/>
</dbReference>
<reference evidence="4" key="1">
    <citation type="submission" date="2019-08" db="EMBL/GenBank/DDBJ databases">
        <title>The improved chromosome-level genome for the pearl oyster Pinctada fucata martensii using PacBio sequencing and Hi-C.</title>
        <authorList>
            <person name="Zheng Z."/>
        </authorList>
    </citation>
    <scope>NUCLEOTIDE SEQUENCE</scope>
    <source>
        <strain evidence="4">ZZ-2019</strain>
        <tissue evidence="4">Adductor muscle</tissue>
    </source>
</reference>
<organism evidence="4 5">
    <name type="scientific">Pinctada imbricata</name>
    <name type="common">Atlantic pearl-oyster</name>
    <name type="synonym">Pinctada martensii</name>
    <dbReference type="NCBI Taxonomy" id="66713"/>
    <lineage>
        <taxon>Eukaryota</taxon>
        <taxon>Metazoa</taxon>
        <taxon>Spiralia</taxon>
        <taxon>Lophotrochozoa</taxon>
        <taxon>Mollusca</taxon>
        <taxon>Bivalvia</taxon>
        <taxon>Autobranchia</taxon>
        <taxon>Pteriomorphia</taxon>
        <taxon>Pterioida</taxon>
        <taxon>Pterioidea</taxon>
        <taxon>Pteriidae</taxon>
        <taxon>Pinctada</taxon>
    </lineage>
</organism>
<evidence type="ECO:0000313" key="4">
    <source>
        <dbReference type="EMBL" id="KAK3091930.1"/>
    </source>
</evidence>
<dbReference type="PROSITE" id="PS50853">
    <property type="entry name" value="FN3"/>
    <property type="match status" value="1"/>
</dbReference>
<dbReference type="InterPro" id="IPR026085">
    <property type="entry name" value="ATF7-int"/>
</dbReference>
<feature type="region of interest" description="Disordered" evidence="2">
    <location>
        <begin position="467"/>
        <end position="547"/>
    </location>
</feature>
<dbReference type="Pfam" id="PF16794">
    <property type="entry name" value="fn3_4"/>
    <property type="match status" value="1"/>
</dbReference>
<feature type="compositionally biased region" description="Low complexity" evidence="2">
    <location>
        <begin position="482"/>
        <end position="498"/>
    </location>
</feature>
<dbReference type="Proteomes" id="UP001186944">
    <property type="component" value="Unassembled WGS sequence"/>
</dbReference>
<dbReference type="GO" id="GO:0006355">
    <property type="term" value="P:regulation of DNA-templated transcription"/>
    <property type="evidence" value="ECO:0007669"/>
    <property type="project" value="TreeGrafter"/>
</dbReference>
<proteinExistence type="predicted"/>
<feature type="compositionally biased region" description="Low complexity" evidence="2">
    <location>
        <begin position="173"/>
        <end position="185"/>
    </location>
</feature>
<name>A0AA89BQS3_PINIB</name>